<organism evidence="1 2">
    <name type="scientific">Corynebacterium silvaticum</name>
    <dbReference type="NCBI Taxonomy" id="2320431"/>
    <lineage>
        <taxon>Bacteria</taxon>
        <taxon>Bacillati</taxon>
        <taxon>Actinomycetota</taxon>
        <taxon>Actinomycetes</taxon>
        <taxon>Mycobacteriales</taxon>
        <taxon>Corynebacteriaceae</taxon>
        <taxon>Corynebacterium</taxon>
    </lineage>
</organism>
<keyword evidence="2" id="KW-1185">Reference proteome</keyword>
<evidence type="ECO:0000313" key="2">
    <source>
        <dbReference type="Proteomes" id="UP000195652"/>
    </source>
</evidence>
<accession>A0ACD4PYW4</accession>
<dbReference type="EMBL" id="CP021417">
    <property type="protein sequence ID" value="WCV10803.1"/>
    <property type="molecule type" value="Genomic_DNA"/>
</dbReference>
<evidence type="ECO:0000313" key="1">
    <source>
        <dbReference type="EMBL" id="WCV10803.1"/>
    </source>
</evidence>
<name>A0ACD4PYW4_9CORY</name>
<reference evidence="1 2" key="1">
    <citation type="journal article" date="2014" name="BMC Vet. Res.">
        <title>First report of Corynebacterium pseudotuberculosis from caseous lymphadenitis lesions in Black Alentejano pig (Sus scrofa domesticus).</title>
        <authorList>
            <person name="Oliveira M."/>
            <person name="Barroco C."/>
            <person name="Mottola C."/>
            <person name="Santos R."/>
            <person name="Lemsaddek A."/>
            <person name="Tavares L."/>
            <person name="Semedo-Lemsaddek T."/>
        </authorList>
    </citation>
    <scope>NUCLEOTIDE SEQUENCE [LARGE SCALE GENOMIC DNA]</scope>
    <source>
        <strain evidence="1 2">PO100/5</strain>
    </source>
</reference>
<protein>
    <submittedName>
        <fullName evidence="1">Excalibur calcium-binding domain-containing protein</fullName>
    </submittedName>
</protein>
<dbReference type="Proteomes" id="UP000195652">
    <property type="component" value="Chromosome"/>
</dbReference>
<reference evidence="1 2" key="4">
    <citation type="journal article" date="2020" name="PLoS ONE">
        <title>Taxonomic classification of strain PO100/5 shows a broader geographic distribution and genetic markers of the recently described Corynebacterium silvaticum.</title>
        <authorList>
            <person name="Viana M.V.C."/>
            <person name="Profeta R."/>
            <person name="da Silva A.L."/>
            <person name="Hurtado R."/>
            <person name="Cerqueira J.C."/>
            <person name="Ribeiro B.F.S."/>
            <person name="Almeida M.O."/>
            <person name="Morais-Rodrigues F."/>
            <person name="Soares S.C."/>
            <person name="Oliveira M."/>
            <person name="Tavares L."/>
            <person name="Figueiredo H."/>
            <person name="Wattam A.R."/>
            <person name="Barh D."/>
            <person name="Ghosh P."/>
            <person name="Silva A."/>
            <person name="Azevedo V."/>
        </authorList>
    </citation>
    <scope>NUCLEOTIDE SEQUENCE [LARGE SCALE GENOMIC DNA]</scope>
    <source>
        <strain evidence="1 2">PO100/5</strain>
    </source>
</reference>
<reference evidence="1 2" key="3">
    <citation type="journal article" date="2020" name="Int. J. Syst. Evol. Microbiol.">
        <title>Corynebacterium silvaticum sp. nov., a unique group of NTTB corynebacteria in wild boar and roe deer.</title>
        <authorList>
            <person name="Dangel A."/>
            <person name="Berger A."/>
            <person name="Rau J."/>
            <person name="Eisenberg T."/>
            <person name="Kampfer P."/>
            <person name="Margos G."/>
            <person name="Contzen M."/>
            <person name="Busse H.J."/>
            <person name="Konrad R."/>
            <person name="Peters M."/>
            <person name="Sting R."/>
            <person name="Sing A."/>
        </authorList>
    </citation>
    <scope>NUCLEOTIDE SEQUENCE [LARGE SCALE GENOMIC DNA]</scope>
    <source>
        <strain evidence="1 2">PO100/5</strain>
    </source>
</reference>
<sequence length="25" mass="2739">MRRGEPGYRSGLDGDNDGIACDKKK</sequence>
<reference evidence="1 2" key="2">
    <citation type="journal article" date="2020" name="Antonie Van Leeuwenhoek">
        <title>Phylogenomic characterisation of a novel corynebacterial species pathogenic to animals.</title>
        <authorList>
            <person name="Moller J."/>
            <person name="Musella L."/>
            <person name="Melnikov V."/>
            <person name="Geissdorfer W."/>
            <person name="Burkovski A."/>
            <person name="Sangal V."/>
        </authorList>
    </citation>
    <scope>NUCLEOTIDE SEQUENCE [LARGE SCALE GENOMIC DNA]</scope>
    <source>
        <strain evidence="1 2">PO100/5</strain>
    </source>
</reference>
<proteinExistence type="predicted"/>
<gene>
    <name evidence="1" type="ORF">CBE74_12540</name>
</gene>